<organism evidence="3 4">
    <name type="scientific">Rousettus aegyptiacus</name>
    <name type="common">Egyptian fruit bat</name>
    <name type="synonym">Pteropus aegyptiacus</name>
    <dbReference type="NCBI Taxonomy" id="9407"/>
    <lineage>
        <taxon>Eukaryota</taxon>
        <taxon>Metazoa</taxon>
        <taxon>Chordata</taxon>
        <taxon>Craniata</taxon>
        <taxon>Vertebrata</taxon>
        <taxon>Euteleostomi</taxon>
        <taxon>Mammalia</taxon>
        <taxon>Eutheria</taxon>
        <taxon>Laurasiatheria</taxon>
        <taxon>Chiroptera</taxon>
        <taxon>Yinpterochiroptera</taxon>
        <taxon>Pteropodoidea</taxon>
        <taxon>Pteropodidae</taxon>
        <taxon>Rousettinae</taxon>
        <taxon>Rousettus</taxon>
    </lineage>
</organism>
<evidence type="ECO:0000313" key="3">
    <source>
        <dbReference type="EMBL" id="KAF6496173.1"/>
    </source>
</evidence>
<accession>A0A7J8JGZ7</accession>
<dbReference type="EMBL" id="JACASE010000002">
    <property type="protein sequence ID" value="KAF6496173.1"/>
    <property type="molecule type" value="Genomic_DNA"/>
</dbReference>
<dbReference type="PROSITE" id="PS51162">
    <property type="entry name" value="THYROGLOBULIN_1_2"/>
    <property type="match status" value="1"/>
</dbReference>
<evidence type="ECO:0000256" key="1">
    <source>
        <dbReference type="PROSITE-ProRule" id="PRU00500"/>
    </source>
</evidence>
<protein>
    <recommendedName>
        <fullName evidence="2">Thyroglobulin type-1 domain-containing protein</fullName>
    </recommendedName>
</protein>
<name>A0A7J8JGZ7_ROUAE</name>
<evidence type="ECO:0000313" key="4">
    <source>
        <dbReference type="Proteomes" id="UP000593571"/>
    </source>
</evidence>
<keyword evidence="4" id="KW-1185">Reference proteome</keyword>
<gene>
    <name evidence="3" type="ORF">HJG63_010401</name>
</gene>
<comment type="caution">
    <text evidence="3">The sequence shown here is derived from an EMBL/GenBank/DDBJ whole genome shotgun (WGS) entry which is preliminary data.</text>
</comment>
<dbReference type="AlphaFoldDB" id="A0A7J8JGZ7"/>
<feature type="domain" description="Thyroglobulin type-1" evidence="2">
    <location>
        <begin position="21"/>
        <end position="82"/>
    </location>
</feature>
<evidence type="ECO:0000259" key="2">
    <source>
        <dbReference type="PROSITE" id="PS51162"/>
    </source>
</evidence>
<dbReference type="InterPro" id="IPR000716">
    <property type="entry name" value="Thyroglobulin_1"/>
</dbReference>
<reference evidence="3 4" key="1">
    <citation type="journal article" date="2020" name="Nature">
        <title>Six reference-quality genomes reveal evolution of bat adaptations.</title>
        <authorList>
            <person name="Jebb D."/>
            <person name="Huang Z."/>
            <person name="Pippel M."/>
            <person name="Hughes G.M."/>
            <person name="Lavrichenko K."/>
            <person name="Devanna P."/>
            <person name="Winkler S."/>
            <person name="Jermiin L.S."/>
            <person name="Skirmuntt E.C."/>
            <person name="Katzourakis A."/>
            <person name="Burkitt-Gray L."/>
            <person name="Ray D.A."/>
            <person name="Sullivan K.A.M."/>
            <person name="Roscito J.G."/>
            <person name="Kirilenko B.M."/>
            <person name="Davalos L.M."/>
            <person name="Corthals A.P."/>
            <person name="Power M.L."/>
            <person name="Jones G."/>
            <person name="Ransome R.D."/>
            <person name="Dechmann D.K.N."/>
            <person name="Locatelli A.G."/>
            <person name="Puechmaille S.J."/>
            <person name="Fedrigo O."/>
            <person name="Jarvis E.D."/>
            <person name="Hiller M."/>
            <person name="Vernes S.C."/>
            <person name="Myers E.W."/>
            <person name="Teeling E.C."/>
        </authorList>
    </citation>
    <scope>NUCLEOTIDE SEQUENCE [LARGE SCALE GENOMIC DNA]</scope>
    <source>
        <strain evidence="3">MRouAeg1</strain>
        <tissue evidence="3">Muscle</tissue>
    </source>
</reference>
<comment type="caution">
    <text evidence="1">Lacks conserved residue(s) required for the propagation of feature annotation.</text>
</comment>
<dbReference type="Proteomes" id="UP000593571">
    <property type="component" value="Unassembled WGS sequence"/>
</dbReference>
<sequence length="145" mass="15096">MLDPGHVPFPHVSFSVTPHPLPSCPRAPGSWLPGAPQQGCRAQPQCHLQSAGHCWCLDLSLASCAHSWPQPSSGAGCALAACLAREQGLSPAARPSDSQALPCHLRLSSLRPWAAARVWAARLSQTSCPAVASRPASLTRGLSGP</sequence>
<proteinExistence type="predicted"/>